<name>A0ABS2CX71_9FLAO</name>
<evidence type="ECO:0000313" key="3">
    <source>
        <dbReference type="EMBL" id="MBM6499551.1"/>
    </source>
</evidence>
<accession>A0ABS2CX71</accession>
<dbReference type="PROSITE" id="PS50110">
    <property type="entry name" value="RESPONSE_REGULATORY"/>
    <property type="match status" value="1"/>
</dbReference>
<keyword evidence="1" id="KW-0597">Phosphoprotein</keyword>
<proteinExistence type="predicted"/>
<feature type="domain" description="Response regulatory" evidence="2">
    <location>
        <begin position="2"/>
        <end position="128"/>
    </location>
</feature>
<dbReference type="InterPro" id="IPR001789">
    <property type="entry name" value="Sig_transdc_resp-reg_receiver"/>
</dbReference>
<dbReference type="SMART" id="SM00448">
    <property type="entry name" value="REC"/>
    <property type="match status" value="1"/>
</dbReference>
<keyword evidence="4" id="KW-1185">Reference proteome</keyword>
<dbReference type="EMBL" id="JACSOD020000483">
    <property type="protein sequence ID" value="MBM6499551.1"/>
    <property type="molecule type" value="Genomic_DNA"/>
</dbReference>
<comment type="caution">
    <text evidence="3">The sequence shown here is derived from an EMBL/GenBank/DDBJ whole genome shotgun (WGS) entry which is preliminary data.</text>
</comment>
<evidence type="ECO:0000256" key="1">
    <source>
        <dbReference type="PROSITE-ProRule" id="PRU00169"/>
    </source>
</evidence>
<dbReference type="Proteomes" id="UP000759529">
    <property type="component" value="Unassembled WGS sequence"/>
</dbReference>
<organism evidence="3 4">
    <name type="scientific">Flavobacterium macrobrachii</name>
    <dbReference type="NCBI Taxonomy" id="591204"/>
    <lineage>
        <taxon>Bacteria</taxon>
        <taxon>Pseudomonadati</taxon>
        <taxon>Bacteroidota</taxon>
        <taxon>Flavobacteriia</taxon>
        <taxon>Flavobacteriales</taxon>
        <taxon>Flavobacteriaceae</taxon>
        <taxon>Flavobacterium</taxon>
    </lineage>
</organism>
<evidence type="ECO:0000259" key="2">
    <source>
        <dbReference type="PROSITE" id="PS50110"/>
    </source>
</evidence>
<protein>
    <submittedName>
        <fullName evidence="3">Response regulator transcription factor</fullName>
    </submittedName>
</protein>
<dbReference type="InterPro" id="IPR011006">
    <property type="entry name" value="CheY-like_superfamily"/>
</dbReference>
<feature type="modified residue" description="4-aspartylphosphate" evidence="1">
    <location>
        <position position="56"/>
    </location>
</feature>
<dbReference type="RefSeq" id="WP_187657389.1">
    <property type="nucleotide sequence ID" value="NZ_JACSOD020000483.1"/>
</dbReference>
<gene>
    <name evidence="3" type="ORF">H9X54_009610</name>
</gene>
<sequence length="213" mass="24113">MNVLIVDDHPMTVAGYTDSLSQKDFFDKPFVFTKAYDCETAFAAIEKCSFELVIVDQGLPSYEQAGILSGSDLAKFIRKKTSSCKVILITAHTEVIIVYDIVKKIQPDGLLIKNDITPENLPIAVKEILDGTNFKSPTVKKIIQEVWKKDLMFDDINRQILLYLSKGYKIKDLEKIVSLSISPIQRRIAQMKEVFDVREDGSLVKEAFKQGFL</sequence>
<dbReference type="SUPFAM" id="SSF52172">
    <property type="entry name" value="CheY-like"/>
    <property type="match status" value="1"/>
</dbReference>
<dbReference type="Pfam" id="PF00072">
    <property type="entry name" value="Response_reg"/>
    <property type="match status" value="1"/>
</dbReference>
<dbReference type="Gene3D" id="3.40.50.2300">
    <property type="match status" value="1"/>
</dbReference>
<reference evidence="3 4" key="1">
    <citation type="submission" date="2021-02" db="EMBL/GenBank/DDBJ databases">
        <authorList>
            <person name="Jung H.S."/>
            <person name="Chun B.H."/>
            <person name="Jeon C.O."/>
        </authorList>
    </citation>
    <scope>NUCLEOTIDE SEQUENCE [LARGE SCALE GENOMIC DNA]</scope>
    <source>
        <strain evidence="3 4">LMG 25203</strain>
    </source>
</reference>
<evidence type="ECO:0000313" key="4">
    <source>
        <dbReference type="Proteomes" id="UP000759529"/>
    </source>
</evidence>